<dbReference type="SUPFAM" id="SSF55729">
    <property type="entry name" value="Acyl-CoA N-acyltransferases (Nat)"/>
    <property type="match status" value="1"/>
</dbReference>
<protein>
    <recommendedName>
        <fullName evidence="3">N-acetyltransferase domain-containing protein</fullName>
    </recommendedName>
</protein>
<dbReference type="PANTHER" id="PTHR43877">
    <property type="entry name" value="AMINOALKYLPHOSPHONATE N-ACETYLTRANSFERASE-RELATED-RELATED"/>
    <property type="match status" value="1"/>
</dbReference>
<dbReference type="InterPro" id="IPR050832">
    <property type="entry name" value="Bact_Acetyltransf"/>
</dbReference>
<dbReference type="GO" id="GO:0016747">
    <property type="term" value="F:acyltransferase activity, transferring groups other than amino-acyl groups"/>
    <property type="evidence" value="ECO:0007669"/>
    <property type="project" value="InterPro"/>
</dbReference>
<evidence type="ECO:0000256" key="2">
    <source>
        <dbReference type="ARBA" id="ARBA00023315"/>
    </source>
</evidence>
<evidence type="ECO:0000313" key="5">
    <source>
        <dbReference type="Proteomes" id="UP000036932"/>
    </source>
</evidence>
<evidence type="ECO:0000259" key="3">
    <source>
        <dbReference type="PROSITE" id="PS51186"/>
    </source>
</evidence>
<dbReference type="PATRIC" id="fig|1705565.3.peg.4983"/>
<dbReference type="Pfam" id="PF00583">
    <property type="entry name" value="Acetyltransf_1"/>
    <property type="match status" value="1"/>
</dbReference>
<proteinExistence type="predicted"/>
<evidence type="ECO:0000313" key="4">
    <source>
        <dbReference type="EMBL" id="KOR90805.1"/>
    </source>
</evidence>
<dbReference type="InterPro" id="IPR000182">
    <property type="entry name" value="GNAT_dom"/>
</dbReference>
<dbReference type="CDD" id="cd04301">
    <property type="entry name" value="NAT_SF"/>
    <property type="match status" value="1"/>
</dbReference>
<name>A0A0M1P906_9BACL</name>
<reference evidence="5" key="1">
    <citation type="submission" date="2015-08" db="EMBL/GenBank/DDBJ databases">
        <title>Genome sequencing project for genomic taxonomy and phylogenomics of Bacillus-like bacteria.</title>
        <authorList>
            <person name="Liu B."/>
            <person name="Wang J."/>
            <person name="Zhu Y."/>
            <person name="Liu G."/>
            <person name="Chen Q."/>
            <person name="Chen Z."/>
            <person name="Lan J."/>
            <person name="Che J."/>
            <person name="Ge C."/>
            <person name="Shi H."/>
            <person name="Pan Z."/>
            <person name="Liu X."/>
        </authorList>
    </citation>
    <scope>NUCLEOTIDE SEQUENCE [LARGE SCALE GENOMIC DNA]</scope>
    <source>
        <strain evidence="5">FJAT-22460</strain>
    </source>
</reference>
<accession>A0A0M1P906</accession>
<sequence>MHYRWAADNDAQALVTLNDEFNGAGITEEEVIENLSNPNELVALALINDYPVGFACAQLYRSICYPNPYAELTELYIRYEARRKGIATMLVRFIEEELIRQGVKSMKVLTGKKNEAAIKTYERLSYFKEEEQLLQKTLMS</sequence>
<keyword evidence="2" id="KW-0012">Acyltransferase</keyword>
<dbReference type="Proteomes" id="UP000036932">
    <property type="component" value="Unassembled WGS sequence"/>
</dbReference>
<keyword evidence="1" id="KW-0808">Transferase</keyword>
<comment type="caution">
    <text evidence="4">The sequence shown here is derived from an EMBL/GenBank/DDBJ whole genome shotgun (WGS) entry which is preliminary data.</text>
</comment>
<dbReference type="EMBL" id="LIUT01000001">
    <property type="protein sequence ID" value="KOR90805.1"/>
    <property type="molecule type" value="Genomic_DNA"/>
</dbReference>
<dbReference type="Gene3D" id="3.40.630.30">
    <property type="match status" value="1"/>
</dbReference>
<gene>
    <name evidence="4" type="ORF">AM231_14685</name>
</gene>
<feature type="domain" description="N-acetyltransferase" evidence="3">
    <location>
        <begin position="1"/>
        <end position="140"/>
    </location>
</feature>
<dbReference type="AlphaFoldDB" id="A0A0M1P906"/>
<evidence type="ECO:0000256" key="1">
    <source>
        <dbReference type="ARBA" id="ARBA00022679"/>
    </source>
</evidence>
<organism evidence="4 5">
    <name type="scientific">Paenibacillus solani</name>
    <dbReference type="NCBI Taxonomy" id="1705565"/>
    <lineage>
        <taxon>Bacteria</taxon>
        <taxon>Bacillati</taxon>
        <taxon>Bacillota</taxon>
        <taxon>Bacilli</taxon>
        <taxon>Bacillales</taxon>
        <taxon>Paenibacillaceae</taxon>
        <taxon>Paenibacillus</taxon>
    </lineage>
</organism>
<dbReference type="InterPro" id="IPR016181">
    <property type="entry name" value="Acyl_CoA_acyltransferase"/>
</dbReference>
<keyword evidence="5" id="KW-1185">Reference proteome</keyword>
<dbReference type="PROSITE" id="PS51186">
    <property type="entry name" value="GNAT"/>
    <property type="match status" value="1"/>
</dbReference>